<keyword evidence="2" id="KW-1185">Reference proteome</keyword>
<dbReference type="Proteomes" id="UP000053268">
    <property type="component" value="Unassembled WGS sequence"/>
</dbReference>
<evidence type="ECO:0000313" key="2">
    <source>
        <dbReference type="Proteomes" id="UP000053268"/>
    </source>
</evidence>
<organism evidence="1 2">
    <name type="scientific">Papilio xuthus</name>
    <name type="common">Asian swallowtail butterfly</name>
    <dbReference type="NCBI Taxonomy" id="66420"/>
    <lineage>
        <taxon>Eukaryota</taxon>
        <taxon>Metazoa</taxon>
        <taxon>Ecdysozoa</taxon>
        <taxon>Arthropoda</taxon>
        <taxon>Hexapoda</taxon>
        <taxon>Insecta</taxon>
        <taxon>Pterygota</taxon>
        <taxon>Neoptera</taxon>
        <taxon>Endopterygota</taxon>
        <taxon>Lepidoptera</taxon>
        <taxon>Glossata</taxon>
        <taxon>Ditrysia</taxon>
        <taxon>Papilionoidea</taxon>
        <taxon>Papilionidae</taxon>
        <taxon>Papilioninae</taxon>
        <taxon>Papilio</taxon>
    </lineage>
</organism>
<proteinExistence type="predicted"/>
<evidence type="ECO:0000313" key="1">
    <source>
        <dbReference type="EMBL" id="KPI92034.1"/>
    </source>
</evidence>
<protein>
    <submittedName>
        <fullName evidence="1">Uncharacterized protein</fullName>
    </submittedName>
</protein>
<reference evidence="1 2" key="1">
    <citation type="journal article" date="2015" name="Nat. Commun.">
        <title>Outbred genome sequencing and CRISPR/Cas9 gene editing in butterflies.</title>
        <authorList>
            <person name="Li X."/>
            <person name="Fan D."/>
            <person name="Zhang W."/>
            <person name="Liu G."/>
            <person name="Zhang L."/>
            <person name="Zhao L."/>
            <person name="Fang X."/>
            <person name="Chen L."/>
            <person name="Dong Y."/>
            <person name="Chen Y."/>
            <person name="Ding Y."/>
            <person name="Zhao R."/>
            <person name="Feng M."/>
            <person name="Zhu Y."/>
            <person name="Feng Y."/>
            <person name="Jiang X."/>
            <person name="Zhu D."/>
            <person name="Xiang H."/>
            <person name="Feng X."/>
            <person name="Li S."/>
            <person name="Wang J."/>
            <person name="Zhang G."/>
            <person name="Kronforst M.R."/>
            <person name="Wang W."/>
        </authorList>
    </citation>
    <scope>NUCLEOTIDE SEQUENCE [LARGE SCALE GENOMIC DNA]</scope>
    <source>
        <strain evidence="1">Ya'a_city_454_Px</strain>
        <tissue evidence="1">Whole body</tissue>
    </source>
</reference>
<accession>A0A194PH48</accession>
<name>A0A194PH48_PAPXU</name>
<dbReference type="EMBL" id="KQ459605">
    <property type="protein sequence ID" value="KPI92034.1"/>
    <property type="molecule type" value="Genomic_DNA"/>
</dbReference>
<gene>
    <name evidence="1" type="ORF">RR46_08460</name>
</gene>
<dbReference type="AlphaFoldDB" id="A0A194PH48"/>
<sequence>MDQYNDTEDTVTVFVRDNMRLVARRVRCRIGAPLSLTIDRATTLRCQYTRFVDAIRMILETVKFGMRAKTNPEGGPNLALQRVLLTSKDCT</sequence>